<comment type="caution">
    <text evidence="1">The sequence shown here is derived from an EMBL/GenBank/DDBJ whole genome shotgun (WGS) entry which is preliminary data.</text>
</comment>
<dbReference type="AlphaFoldDB" id="A0A0F9PK00"/>
<evidence type="ECO:0000313" key="1">
    <source>
        <dbReference type="EMBL" id="KKN01341.1"/>
    </source>
</evidence>
<proteinExistence type="predicted"/>
<gene>
    <name evidence="1" type="ORF">LCGC14_1128670</name>
</gene>
<name>A0A0F9PK00_9ZZZZ</name>
<dbReference type="EMBL" id="LAZR01005272">
    <property type="protein sequence ID" value="KKN01341.1"/>
    <property type="molecule type" value="Genomic_DNA"/>
</dbReference>
<organism evidence="1">
    <name type="scientific">marine sediment metagenome</name>
    <dbReference type="NCBI Taxonomy" id="412755"/>
    <lineage>
        <taxon>unclassified sequences</taxon>
        <taxon>metagenomes</taxon>
        <taxon>ecological metagenomes</taxon>
    </lineage>
</organism>
<accession>A0A0F9PK00</accession>
<sequence length="58" mass="6645">MLNQQLFTRERVSAAILEVRRLAEQMDMMVSTIENLTNVLEELVDVDIVEDTEGQHLG</sequence>
<protein>
    <submittedName>
        <fullName evidence="1">Uncharacterized protein</fullName>
    </submittedName>
</protein>
<reference evidence="1" key="1">
    <citation type="journal article" date="2015" name="Nature">
        <title>Complex archaea that bridge the gap between prokaryotes and eukaryotes.</title>
        <authorList>
            <person name="Spang A."/>
            <person name="Saw J.H."/>
            <person name="Jorgensen S.L."/>
            <person name="Zaremba-Niedzwiedzka K."/>
            <person name="Martijn J."/>
            <person name="Lind A.E."/>
            <person name="van Eijk R."/>
            <person name="Schleper C."/>
            <person name="Guy L."/>
            <person name="Ettema T.J."/>
        </authorList>
    </citation>
    <scope>NUCLEOTIDE SEQUENCE</scope>
</reference>